<dbReference type="RefSeq" id="WP_013334458.1">
    <property type="nucleotide sequence ID" value="NC_014533.1"/>
</dbReference>
<proteinExistence type="predicted"/>
<evidence type="ECO:0000313" key="2">
    <source>
        <dbReference type="EMBL" id="ADN17708.1"/>
    </source>
</evidence>
<sequence>MNSTNKTILITGVAGFIGLRAAQFALARGMKVRGLQSSKTKAEIAEKLGVDVVIGSVNDPIAAEKACQGVDIVLHTAAKVKEGGSLEDFREVNVNGTVVMAQAALNSGVKQFIHLSSVMVYGFNYPKWVTEEGPLCGENNPYCQTKIEAEQALMELNSPGKFDVVIIRAGDVYGPRGGAWVLQPLQLMHKRLFVLADQGRGTMNHVYIDNLLDGIFLTIDKECSGQIFNITDGKSTSWQEYFSYLAEIKGNYHLFSLPSNLLKIIISFRNFAQIIAGKKPDFLPSAVDFMTRPYPYSIEKASKELGFAPKVSLKEGMSYTKEWLYRENLI</sequence>
<dbReference type="InterPro" id="IPR036291">
    <property type="entry name" value="NAD(P)-bd_dom_sf"/>
</dbReference>
<feature type="domain" description="NAD-dependent epimerase/dehydratase" evidence="1">
    <location>
        <begin position="8"/>
        <end position="230"/>
    </location>
</feature>
<dbReference type="Gene3D" id="3.40.50.720">
    <property type="entry name" value="NAD(P)-binding Rossmann-like Domain"/>
    <property type="match status" value="1"/>
</dbReference>
<accession>E0UL78</accession>
<gene>
    <name evidence="2" type="ordered locus">Cyan7822_5854</name>
</gene>
<dbReference type="KEGG" id="cyj:Cyan7822_5854"/>
<dbReference type="AlphaFoldDB" id="E0UL78"/>
<dbReference type="GO" id="GO:0004029">
    <property type="term" value="F:aldehyde dehydrogenase (NAD+) activity"/>
    <property type="evidence" value="ECO:0007669"/>
    <property type="project" value="TreeGrafter"/>
</dbReference>
<name>E0UL78_GLOV7</name>
<dbReference type="Pfam" id="PF01370">
    <property type="entry name" value="Epimerase"/>
    <property type="match status" value="1"/>
</dbReference>
<dbReference type="InterPro" id="IPR001509">
    <property type="entry name" value="Epimerase_deHydtase"/>
</dbReference>
<dbReference type="InterPro" id="IPR051783">
    <property type="entry name" value="NAD(P)-dependent_oxidoreduct"/>
</dbReference>
<geneLocation type="plasmid" evidence="2 3">
    <name>Cy782201</name>
</geneLocation>
<dbReference type="OrthoDB" id="9774199at2"/>
<organism evidence="2 3">
    <name type="scientific">Gloeothece verrucosa (strain PCC 7822)</name>
    <name type="common">Cyanothece sp. (strain PCC 7822)</name>
    <dbReference type="NCBI Taxonomy" id="497965"/>
    <lineage>
        <taxon>Bacteria</taxon>
        <taxon>Bacillati</taxon>
        <taxon>Cyanobacteriota</taxon>
        <taxon>Cyanophyceae</taxon>
        <taxon>Oscillatoriophycideae</taxon>
        <taxon>Chroococcales</taxon>
        <taxon>Aphanothecaceae</taxon>
        <taxon>Gloeothece</taxon>
        <taxon>Gloeothece verrucosa</taxon>
    </lineage>
</organism>
<dbReference type="EMBL" id="CP002199">
    <property type="protein sequence ID" value="ADN17708.1"/>
    <property type="molecule type" value="Genomic_DNA"/>
</dbReference>
<keyword evidence="3" id="KW-1185">Reference proteome</keyword>
<evidence type="ECO:0000313" key="3">
    <source>
        <dbReference type="Proteomes" id="UP000008206"/>
    </source>
</evidence>
<dbReference type="SUPFAM" id="SSF51735">
    <property type="entry name" value="NAD(P)-binding Rossmann-fold domains"/>
    <property type="match status" value="1"/>
</dbReference>
<dbReference type="Proteomes" id="UP000008206">
    <property type="component" value="Plasmid Cy782201"/>
</dbReference>
<dbReference type="PANTHER" id="PTHR48079">
    <property type="entry name" value="PROTEIN YEEZ"/>
    <property type="match status" value="1"/>
</dbReference>
<dbReference type="PANTHER" id="PTHR48079:SF6">
    <property type="entry name" value="NAD(P)-BINDING DOMAIN-CONTAINING PROTEIN-RELATED"/>
    <property type="match status" value="1"/>
</dbReference>
<reference evidence="3" key="1">
    <citation type="journal article" date="2011" name="MBio">
        <title>Novel metabolic attributes of the genus Cyanothece, comprising a group of unicellular nitrogen-fixing Cyanobacteria.</title>
        <authorList>
            <person name="Bandyopadhyay A."/>
            <person name="Elvitigala T."/>
            <person name="Welsh E."/>
            <person name="Stockel J."/>
            <person name="Liberton M."/>
            <person name="Min H."/>
            <person name="Sherman L.A."/>
            <person name="Pakrasi H.B."/>
        </authorList>
    </citation>
    <scope>NUCLEOTIDE SEQUENCE [LARGE SCALE GENOMIC DNA]</scope>
    <source>
        <strain evidence="3">PCC 7822</strain>
        <plasmid evidence="3">Cy782201</plasmid>
    </source>
</reference>
<keyword evidence="2" id="KW-0614">Plasmid</keyword>
<dbReference type="HOGENOM" id="CLU_007383_6_1_3"/>
<dbReference type="GO" id="GO:0005737">
    <property type="term" value="C:cytoplasm"/>
    <property type="evidence" value="ECO:0007669"/>
    <property type="project" value="TreeGrafter"/>
</dbReference>
<evidence type="ECO:0000259" key="1">
    <source>
        <dbReference type="Pfam" id="PF01370"/>
    </source>
</evidence>
<protein>
    <submittedName>
        <fullName evidence="2">NAD-dependent epimerase/dehydratase</fullName>
    </submittedName>
</protein>